<comment type="caution">
    <text evidence="2">The sequence shown here is derived from an EMBL/GenBank/DDBJ whole genome shotgun (WGS) entry which is preliminary data.</text>
</comment>
<protein>
    <submittedName>
        <fullName evidence="2">Uncharacterized protein</fullName>
    </submittedName>
</protein>
<evidence type="ECO:0000256" key="1">
    <source>
        <dbReference type="SAM" id="MobiDB-lite"/>
    </source>
</evidence>
<evidence type="ECO:0000313" key="2">
    <source>
        <dbReference type="EMBL" id="KAJ8394485.1"/>
    </source>
</evidence>
<feature type="region of interest" description="Disordered" evidence="1">
    <location>
        <begin position="16"/>
        <end position="37"/>
    </location>
</feature>
<evidence type="ECO:0000313" key="3">
    <source>
        <dbReference type="Proteomes" id="UP001221898"/>
    </source>
</evidence>
<dbReference type="PANTHER" id="PTHR11505">
    <property type="entry name" value="L1 TRANSPOSABLE ELEMENT-RELATED"/>
    <property type="match status" value="1"/>
</dbReference>
<gene>
    <name evidence="2" type="ORF">AAFF_G00044950</name>
</gene>
<feature type="compositionally biased region" description="Basic and acidic residues" evidence="1">
    <location>
        <begin position="16"/>
        <end position="25"/>
    </location>
</feature>
<dbReference type="EMBL" id="JAINUG010000125">
    <property type="protein sequence ID" value="KAJ8394485.1"/>
    <property type="molecule type" value="Genomic_DNA"/>
</dbReference>
<organism evidence="2 3">
    <name type="scientific">Aldrovandia affinis</name>
    <dbReference type="NCBI Taxonomy" id="143900"/>
    <lineage>
        <taxon>Eukaryota</taxon>
        <taxon>Metazoa</taxon>
        <taxon>Chordata</taxon>
        <taxon>Craniata</taxon>
        <taxon>Vertebrata</taxon>
        <taxon>Euteleostomi</taxon>
        <taxon>Actinopterygii</taxon>
        <taxon>Neopterygii</taxon>
        <taxon>Teleostei</taxon>
        <taxon>Notacanthiformes</taxon>
        <taxon>Halosauridae</taxon>
        <taxon>Aldrovandia</taxon>
    </lineage>
</organism>
<dbReference type="AlphaFoldDB" id="A0AAD7WFB2"/>
<dbReference type="Gene3D" id="3.30.70.1820">
    <property type="entry name" value="L1 transposable element, RRM domain"/>
    <property type="match status" value="1"/>
</dbReference>
<reference evidence="2" key="1">
    <citation type="journal article" date="2023" name="Science">
        <title>Genome structures resolve the early diversification of teleost fishes.</title>
        <authorList>
            <person name="Parey E."/>
            <person name="Louis A."/>
            <person name="Montfort J."/>
            <person name="Bouchez O."/>
            <person name="Roques C."/>
            <person name="Iampietro C."/>
            <person name="Lluch J."/>
            <person name="Castinel A."/>
            <person name="Donnadieu C."/>
            <person name="Desvignes T."/>
            <person name="Floi Bucao C."/>
            <person name="Jouanno E."/>
            <person name="Wen M."/>
            <person name="Mejri S."/>
            <person name="Dirks R."/>
            <person name="Jansen H."/>
            <person name="Henkel C."/>
            <person name="Chen W.J."/>
            <person name="Zahm M."/>
            <person name="Cabau C."/>
            <person name="Klopp C."/>
            <person name="Thompson A.W."/>
            <person name="Robinson-Rechavi M."/>
            <person name="Braasch I."/>
            <person name="Lecointre G."/>
            <person name="Bobe J."/>
            <person name="Postlethwait J.H."/>
            <person name="Berthelot C."/>
            <person name="Roest Crollius H."/>
            <person name="Guiguen Y."/>
        </authorList>
    </citation>
    <scope>NUCLEOTIDE SEQUENCE</scope>
    <source>
        <strain evidence="2">NC1722</strain>
    </source>
</reference>
<sequence length="121" mass="14405">MMGDILRYILDVKDDEPTPEVERQHRSLRPRPAPGEPPCPYLVRMLRWSDRQKILQAVAEKRQLSWKGKPLRVFQDLPTEIKRKHAEYDDIRGKLRRETSLHYGILYPARLIVTIDEVKYI</sequence>
<keyword evidence="3" id="KW-1185">Reference proteome</keyword>
<proteinExistence type="predicted"/>
<name>A0AAD7WFB2_9TELE</name>
<dbReference type="Proteomes" id="UP001221898">
    <property type="component" value="Unassembled WGS sequence"/>
</dbReference>
<accession>A0AAD7WFB2</accession>
<dbReference type="InterPro" id="IPR004244">
    <property type="entry name" value="Transposase_22"/>
</dbReference>